<evidence type="ECO:0000256" key="2">
    <source>
        <dbReference type="ARBA" id="ARBA00022723"/>
    </source>
</evidence>
<dbReference type="InterPro" id="IPR006026">
    <property type="entry name" value="Peptidase_Metallo"/>
</dbReference>
<reference evidence="6 7" key="1">
    <citation type="journal article" date="2011" name="J. Bacteriol.">
        <title>Genome sequence of the verrucomicrobium Opitutus terrae PB90-1, an abundant inhabitant of rice paddy soil ecosystems.</title>
        <authorList>
            <person name="van Passel M.W."/>
            <person name="Kant R."/>
            <person name="Palva A."/>
            <person name="Copeland A."/>
            <person name="Lucas S."/>
            <person name="Lapidus A."/>
            <person name="Glavina del Rio T."/>
            <person name="Pitluck S."/>
            <person name="Goltsman E."/>
            <person name="Clum A."/>
            <person name="Sun H."/>
            <person name="Schmutz J."/>
            <person name="Larimer F.W."/>
            <person name="Land M.L."/>
            <person name="Hauser L."/>
            <person name="Kyrpides N."/>
            <person name="Mikhailova N."/>
            <person name="Richardson P.P."/>
            <person name="Janssen P.H."/>
            <person name="de Vos W.M."/>
            <person name="Smidt H."/>
        </authorList>
    </citation>
    <scope>NUCLEOTIDE SEQUENCE [LARGE SCALE GENOMIC DNA]</scope>
    <source>
        <strain evidence="7">DSM 11246 / JCM 15787 / PB90-1</strain>
    </source>
</reference>
<keyword evidence="1" id="KW-0645">Protease</keyword>
<dbReference type="GO" id="GO:0031012">
    <property type="term" value="C:extracellular matrix"/>
    <property type="evidence" value="ECO:0007669"/>
    <property type="project" value="InterPro"/>
</dbReference>
<dbReference type="Gene3D" id="3.40.390.10">
    <property type="entry name" value="Collagenase (Catalytic Domain)"/>
    <property type="match status" value="1"/>
</dbReference>
<dbReference type="InterPro" id="IPR003599">
    <property type="entry name" value="Ig_sub"/>
</dbReference>
<dbReference type="InterPro" id="IPR007110">
    <property type="entry name" value="Ig-like_dom"/>
</dbReference>
<dbReference type="InterPro" id="IPR036179">
    <property type="entry name" value="Ig-like_dom_sf"/>
</dbReference>
<sequence>MNRPFSFRTPLNVTYWVTFGGGCLRRAILALAIASTVQAYMISGTSWPSGDIPLQLQLGAPAAPLLDGSTHWDDVAISALNRWNEILGRARFSGVKNSNAGRDYPNVFNNVFFSSTVYGDDWGDRVLAITLRRSRGSNTAEADVLVNSKESWNSYRGSLRSSVRDLERVLAHEFGHVLGLGHPDEAKPAQSVAAVMNSHVSNVYTLQPDDVAGANALYASGIGAPVATGSLTDQTITAGSPLTLTFAASGTNVTYDWTFAPSTNATQRELLDGDGERWSAASFSLFSAQPSDSGTYSVLARNAAGASTVSTARVTVTPVSMANAMLANLSARGRAGTGSETFIVGFVVTGKTPKPVLVRAIGPTLSGQGIQHPLADPRLTLFRTVDGASSTVDANDNWSADAATAANLRAAAQRLGAFALPDGSTDAALLVTLEPGVYSAHVDSQGGAAGITLVEVYDADQQLSDSLTHKLVNVSTRSFAGAGEEQLIAGFVVGGTSPKQVLLRAVGPGLKSRGVTDVNTDPNLTLFRGTNAIADNDDWAYSNQTDLLPAVFTRVGTSQLDPDSYDSALLITLPPGVYTASAAGRSGETGVVLLEVFEVAE</sequence>
<name>B1ZZS6_OPITP</name>
<organism evidence="6 7">
    <name type="scientific">Opitutus terrae (strain DSM 11246 / JCM 15787 / PB90-1)</name>
    <dbReference type="NCBI Taxonomy" id="452637"/>
    <lineage>
        <taxon>Bacteria</taxon>
        <taxon>Pseudomonadati</taxon>
        <taxon>Verrucomicrobiota</taxon>
        <taxon>Opitutia</taxon>
        <taxon>Opitutales</taxon>
        <taxon>Opitutaceae</taxon>
        <taxon>Opitutus</taxon>
    </lineage>
</organism>
<dbReference type="InterPro" id="IPR024079">
    <property type="entry name" value="MetalloPept_cat_dom_sf"/>
</dbReference>
<dbReference type="RefSeq" id="WP_012376790.1">
    <property type="nucleotide sequence ID" value="NC_010571.1"/>
</dbReference>
<dbReference type="GO" id="GO:0006508">
    <property type="term" value="P:proteolysis"/>
    <property type="evidence" value="ECO:0007669"/>
    <property type="project" value="UniProtKB-KW"/>
</dbReference>
<dbReference type="STRING" id="452637.Oter_3988"/>
<dbReference type="Pfam" id="PF00413">
    <property type="entry name" value="Peptidase_M10"/>
    <property type="match status" value="1"/>
</dbReference>
<dbReference type="InterPro" id="IPR001818">
    <property type="entry name" value="Pept_M10_metallopeptidase"/>
</dbReference>
<dbReference type="OrthoDB" id="252952at2"/>
<accession>B1ZZS6</accession>
<dbReference type="PANTHER" id="PTHR10201">
    <property type="entry name" value="MATRIX METALLOPROTEINASE"/>
    <property type="match status" value="1"/>
</dbReference>
<gene>
    <name evidence="6" type="ordered locus">Oter_3988</name>
</gene>
<evidence type="ECO:0000313" key="7">
    <source>
        <dbReference type="Proteomes" id="UP000007013"/>
    </source>
</evidence>
<evidence type="ECO:0000256" key="4">
    <source>
        <dbReference type="ARBA" id="ARBA00022833"/>
    </source>
</evidence>
<keyword evidence="4" id="KW-0862">Zinc</keyword>
<dbReference type="InterPro" id="IPR013783">
    <property type="entry name" value="Ig-like_fold"/>
</dbReference>
<dbReference type="GO" id="GO:0008270">
    <property type="term" value="F:zinc ion binding"/>
    <property type="evidence" value="ECO:0007669"/>
    <property type="project" value="InterPro"/>
</dbReference>
<evidence type="ECO:0000256" key="3">
    <source>
        <dbReference type="ARBA" id="ARBA00022801"/>
    </source>
</evidence>
<dbReference type="KEGG" id="ote:Oter_3988"/>
<dbReference type="SMART" id="SM00409">
    <property type="entry name" value="IG"/>
    <property type="match status" value="1"/>
</dbReference>
<dbReference type="GO" id="GO:0004222">
    <property type="term" value="F:metalloendopeptidase activity"/>
    <property type="evidence" value="ECO:0007669"/>
    <property type="project" value="InterPro"/>
</dbReference>
<dbReference type="AlphaFoldDB" id="B1ZZS6"/>
<evidence type="ECO:0000259" key="5">
    <source>
        <dbReference type="PROSITE" id="PS50835"/>
    </source>
</evidence>
<dbReference type="SUPFAM" id="SSF55486">
    <property type="entry name" value="Metalloproteases ('zincins'), catalytic domain"/>
    <property type="match status" value="1"/>
</dbReference>
<evidence type="ECO:0000256" key="1">
    <source>
        <dbReference type="ARBA" id="ARBA00022670"/>
    </source>
</evidence>
<dbReference type="HOGENOM" id="CLU_454025_0_0_0"/>
<dbReference type="eggNOG" id="COG5549">
    <property type="taxonomic scope" value="Bacteria"/>
</dbReference>
<evidence type="ECO:0000313" key="6">
    <source>
        <dbReference type="EMBL" id="ACB77262.1"/>
    </source>
</evidence>
<dbReference type="Gene3D" id="2.60.40.10">
    <property type="entry name" value="Immunoglobulins"/>
    <property type="match status" value="1"/>
</dbReference>
<dbReference type="SUPFAM" id="SSF48726">
    <property type="entry name" value="Immunoglobulin"/>
    <property type="match status" value="1"/>
</dbReference>
<dbReference type="PROSITE" id="PS50835">
    <property type="entry name" value="IG_LIKE"/>
    <property type="match status" value="1"/>
</dbReference>
<dbReference type="SMART" id="SM00235">
    <property type="entry name" value="ZnMc"/>
    <property type="match status" value="1"/>
</dbReference>
<feature type="domain" description="Ig-like" evidence="5">
    <location>
        <begin position="225"/>
        <end position="315"/>
    </location>
</feature>
<proteinExistence type="predicted"/>
<protein>
    <submittedName>
        <fullName evidence="6">Peptidase M10A and M12B matrixin and adamalysin</fullName>
    </submittedName>
</protein>
<keyword evidence="3" id="KW-0378">Hydrolase</keyword>
<dbReference type="eggNOG" id="COG3209">
    <property type="taxonomic scope" value="Bacteria"/>
</dbReference>
<keyword evidence="2" id="KW-0479">Metal-binding</keyword>
<dbReference type="Proteomes" id="UP000007013">
    <property type="component" value="Chromosome"/>
</dbReference>
<dbReference type="EMBL" id="CP001032">
    <property type="protein sequence ID" value="ACB77262.1"/>
    <property type="molecule type" value="Genomic_DNA"/>
</dbReference>
<keyword evidence="7" id="KW-1185">Reference proteome</keyword>
<dbReference type="PROSITE" id="PS51257">
    <property type="entry name" value="PROKAR_LIPOPROTEIN"/>
    <property type="match status" value="1"/>
</dbReference>